<dbReference type="EMBL" id="JAVLVT010000005">
    <property type="protein sequence ID" value="MDS1271005.1"/>
    <property type="molecule type" value="Genomic_DNA"/>
</dbReference>
<evidence type="ECO:0000313" key="3">
    <source>
        <dbReference type="EMBL" id="MDS1271005.1"/>
    </source>
</evidence>
<dbReference type="InterPro" id="IPR000073">
    <property type="entry name" value="AB_hydrolase_1"/>
</dbReference>
<sequence>MTPHPAPSTSGVTTRDVDREPTVYVRSYRVDPGEPGDTASGSAPEATPPAGPESDGTCPTQPAGPPPVLLVHGFGSSFRFNWEQTGWVRALTTAGRTVVGLDLRGHGASAKPQQASYYSPAQHVADLEAVLDSFDLGRVDVVAYSMGSRMVWEFMRSHPGRVRRAALAGFGPYSAPRVAGRSDPGTADAVLAAASALPGNDQAALAACQQGEQQHPFTADPAPGVSPLLLAAGTEDELATDMELLAERLTDARTLRIPGRDHRTAVAARGLKTAVVEFLEEEG</sequence>
<dbReference type="GO" id="GO:0016787">
    <property type="term" value="F:hydrolase activity"/>
    <property type="evidence" value="ECO:0007669"/>
    <property type="project" value="UniProtKB-KW"/>
</dbReference>
<comment type="caution">
    <text evidence="3">The sequence shown here is derived from an EMBL/GenBank/DDBJ whole genome shotgun (WGS) entry which is preliminary data.</text>
</comment>
<feature type="region of interest" description="Disordered" evidence="1">
    <location>
        <begin position="1"/>
        <end position="67"/>
    </location>
</feature>
<feature type="domain" description="AB hydrolase-1" evidence="2">
    <location>
        <begin position="66"/>
        <end position="203"/>
    </location>
</feature>
<proteinExistence type="predicted"/>
<name>A0ABU2H825_9ACTN</name>
<keyword evidence="3" id="KW-0378">Hydrolase</keyword>
<dbReference type="InterPro" id="IPR029058">
    <property type="entry name" value="AB_hydrolase_fold"/>
</dbReference>
<protein>
    <submittedName>
        <fullName evidence="3">Alpha/beta hydrolase</fullName>
    </submittedName>
</protein>
<dbReference type="SUPFAM" id="SSF53474">
    <property type="entry name" value="alpha/beta-Hydrolases"/>
    <property type="match status" value="1"/>
</dbReference>
<dbReference type="PANTHER" id="PTHR43194">
    <property type="entry name" value="HYDROLASE ALPHA/BETA FOLD FAMILY"/>
    <property type="match status" value="1"/>
</dbReference>
<evidence type="ECO:0000256" key="1">
    <source>
        <dbReference type="SAM" id="MobiDB-lite"/>
    </source>
</evidence>
<keyword evidence="4" id="KW-1185">Reference proteome</keyword>
<accession>A0ABU2H825</accession>
<dbReference type="PANTHER" id="PTHR43194:SF2">
    <property type="entry name" value="PEROXISOMAL MEMBRANE PROTEIN LPX1"/>
    <property type="match status" value="1"/>
</dbReference>
<evidence type="ECO:0000313" key="4">
    <source>
        <dbReference type="Proteomes" id="UP001250214"/>
    </source>
</evidence>
<evidence type="ECO:0000259" key="2">
    <source>
        <dbReference type="Pfam" id="PF00561"/>
    </source>
</evidence>
<dbReference type="Proteomes" id="UP001250214">
    <property type="component" value="Unassembled WGS sequence"/>
</dbReference>
<dbReference type="Pfam" id="PF00561">
    <property type="entry name" value="Abhydrolase_1"/>
    <property type="match status" value="1"/>
</dbReference>
<dbReference type="RefSeq" id="WP_310912558.1">
    <property type="nucleotide sequence ID" value="NZ_JAVLVT010000005.1"/>
</dbReference>
<organism evidence="3 4">
    <name type="scientific">Lipingzhangella rawalii</name>
    <dbReference type="NCBI Taxonomy" id="2055835"/>
    <lineage>
        <taxon>Bacteria</taxon>
        <taxon>Bacillati</taxon>
        <taxon>Actinomycetota</taxon>
        <taxon>Actinomycetes</taxon>
        <taxon>Streptosporangiales</taxon>
        <taxon>Nocardiopsidaceae</taxon>
        <taxon>Lipingzhangella</taxon>
    </lineage>
</organism>
<dbReference type="Gene3D" id="3.40.50.1820">
    <property type="entry name" value="alpha/beta hydrolase"/>
    <property type="match status" value="1"/>
</dbReference>
<gene>
    <name evidence="3" type="ORF">RIF23_11920</name>
</gene>
<dbReference type="InterPro" id="IPR050228">
    <property type="entry name" value="Carboxylesterase_BioH"/>
</dbReference>
<reference evidence="4" key="1">
    <citation type="submission" date="2023-07" db="EMBL/GenBank/DDBJ databases">
        <title>Novel species in the genus Lipingzhangella isolated from Sambhar Salt Lake.</title>
        <authorList>
            <person name="Jiya N."/>
            <person name="Kajale S."/>
            <person name="Sharma A."/>
        </authorList>
    </citation>
    <scope>NUCLEOTIDE SEQUENCE [LARGE SCALE GENOMIC DNA]</scope>
    <source>
        <strain evidence="4">LS1_29</strain>
    </source>
</reference>